<dbReference type="EMBL" id="VIKR01000003">
    <property type="protein sequence ID" value="TQV73988.1"/>
    <property type="molecule type" value="Genomic_DNA"/>
</dbReference>
<protein>
    <submittedName>
        <fullName evidence="2">Transcriptional regulator</fullName>
    </submittedName>
</protein>
<sequence length="92" mass="10195">MSEKINKEITRCQSCGMPMSAEFGNFGTEADGASNFEFCSICYQSGHFVNPNQTLAEMIASSVDNMTCELGMPVDQATQLANDFIPTLKRWR</sequence>
<dbReference type="OrthoDB" id="9801008at2"/>
<dbReference type="Proteomes" id="UP000317839">
    <property type="component" value="Unassembled WGS sequence"/>
</dbReference>
<dbReference type="Pfam" id="PF12674">
    <property type="entry name" value="Zn_ribbon_2"/>
    <property type="match status" value="1"/>
</dbReference>
<accession>A0A545T9V6</accession>
<comment type="caution">
    <text evidence="2">The sequence shown here is derived from an EMBL/GenBank/DDBJ whole genome shotgun (WGS) entry which is preliminary data.</text>
</comment>
<evidence type="ECO:0000313" key="2">
    <source>
        <dbReference type="EMBL" id="TQV73988.1"/>
    </source>
</evidence>
<feature type="domain" description="Putative zinc ribbon" evidence="1">
    <location>
        <begin position="12"/>
        <end position="92"/>
    </location>
</feature>
<name>A0A545T9V6_9GAMM</name>
<dbReference type="RefSeq" id="WP_142942695.1">
    <property type="nucleotide sequence ID" value="NZ_VIKR01000003.1"/>
</dbReference>
<dbReference type="AlphaFoldDB" id="A0A545T9V6"/>
<dbReference type="InterPro" id="IPR025868">
    <property type="entry name" value="Zn_ribbon_dom_put"/>
</dbReference>
<gene>
    <name evidence="2" type="ORF">FLL45_14095</name>
</gene>
<organism evidence="2 3">
    <name type="scientific">Aliikangiella marina</name>
    <dbReference type="NCBI Taxonomy" id="1712262"/>
    <lineage>
        <taxon>Bacteria</taxon>
        <taxon>Pseudomonadati</taxon>
        <taxon>Pseudomonadota</taxon>
        <taxon>Gammaproteobacteria</taxon>
        <taxon>Oceanospirillales</taxon>
        <taxon>Pleioneaceae</taxon>
        <taxon>Aliikangiella</taxon>
    </lineage>
</organism>
<proteinExistence type="predicted"/>
<reference evidence="2 3" key="1">
    <citation type="submission" date="2019-06" db="EMBL/GenBank/DDBJ databases">
        <title>Draft genome of Aliikangiella marina GYP-15.</title>
        <authorList>
            <person name="Wang G."/>
        </authorList>
    </citation>
    <scope>NUCLEOTIDE SEQUENCE [LARGE SCALE GENOMIC DNA]</scope>
    <source>
        <strain evidence="2 3">GYP-15</strain>
    </source>
</reference>
<keyword evidence="3" id="KW-1185">Reference proteome</keyword>
<evidence type="ECO:0000259" key="1">
    <source>
        <dbReference type="Pfam" id="PF12674"/>
    </source>
</evidence>
<evidence type="ECO:0000313" key="3">
    <source>
        <dbReference type="Proteomes" id="UP000317839"/>
    </source>
</evidence>